<dbReference type="KEGG" id="ssan:NX02_11375"/>
<dbReference type="PANTHER" id="PTHR33164:SF43">
    <property type="entry name" value="HTH-TYPE TRANSCRIPTIONAL REPRESSOR YETL"/>
    <property type="match status" value="1"/>
</dbReference>
<dbReference type="PROSITE" id="PS50995">
    <property type="entry name" value="HTH_MARR_2"/>
    <property type="match status" value="1"/>
</dbReference>
<dbReference type="PRINTS" id="PR00598">
    <property type="entry name" value="HTHMARR"/>
</dbReference>
<dbReference type="InterPro" id="IPR036388">
    <property type="entry name" value="WH-like_DNA-bd_sf"/>
</dbReference>
<dbReference type="Pfam" id="PF12802">
    <property type="entry name" value="MarR_2"/>
    <property type="match status" value="1"/>
</dbReference>
<name>W0AA87_9SPHN</name>
<dbReference type="EMBL" id="CP006644">
    <property type="protein sequence ID" value="AHE53986.1"/>
    <property type="molecule type" value="Genomic_DNA"/>
</dbReference>
<evidence type="ECO:0000313" key="2">
    <source>
        <dbReference type="EMBL" id="AHE53986.1"/>
    </source>
</evidence>
<dbReference type="SUPFAM" id="SSF46785">
    <property type="entry name" value="Winged helix' DNA-binding domain"/>
    <property type="match status" value="1"/>
</dbReference>
<dbReference type="InterPro" id="IPR000835">
    <property type="entry name" value="HTH_MarR-typ"/>
</dbReference>
<dbReference type="AlphaFoldDB" id="W0AA87"/>
<dbReference type="InterPro" id="IPR036390">
    <property type="entry name" value="WH_DNA-bd_sf"/>
</dbReference>
<evidence type="ECO:0000313" key="3">
    <source>
        <dbReference type="Proteomes" id="UP000018851"/>
    </source>
</evidence>
<dbReference type="Proteomes" id="UP000018851">
    <property type="component" value="Chromosome"/>
</dbReference>
<sequence length="162" mass="18326">MLDVREKHDGALVWRSDIRVWLRLLSCSTIIEKRLRRRFAEQYETTLPRFDVLAALERAPEGISMGELSRALLVSNGNVTALVRQLEGQGLIESRAAPGDRRSSIVAMTEKGRTHFTELATAHHRWIKAMFEGMTRAQQLELYGLLAILKESLGGDVNEPKE</sequence>
<evidence type="ECO:0000259" key="1">
    <source>
        <dbReference type="PROSITE" id="PS50995"/>
    </source>
</evidence>
<feature type="domain" description="HTH marR-type" evidence="1">
    <location>
        <begin position="1"/>
        <end position="151"/>
    </location>
</feature>
<dbReference type="GO" id="GO:0003700">
    <property type="term" value="F:DNA-binding transcription factor activity"/>
    <property type="evidence" value="ECO:0007669"/>
    <property type="project" value="InterPro"/>
</dbReference>
<keyword evidence="3" id="KW-1185">Reference proteome</keyword>
<proteinExistence type="predicted"/>
<organism evidence="2 3">
    <name type="scientific">Sphingomonas sanxanigenens DSM 19645 = NX02</name>
    <dbReference type="NCBI Taxonomy" id="1123269"/>
    <lineage>
        <taxon>Bacteria</taxon>
        <taxon>Pseudomonadati</taxon>
        <taxon>Pseudomonadota</taxon>
        <taxon>Alphaproteobacteria</taxon>
        <taxon>Sphingomonadales</taxon>
        <taxon>Sphingomonadaceae</taxon>
        <taxon>Sphingomonas</taxon>
    </lineage>
</organism>
<accession>W0AA87</accession>
<dbReference type="eggNOG" id="COG1846">
    <property type="taxonomic scope" value="Bacteria"/>
</dbReference>
<dbReference type="HOGENOM" id="CLU_083287_27_2_5"/>
<dbReference type="SMART" id="SM00347">
    <property type="entry name" value="HTH_MARR"/>
    <property type="match status" value="1"/>
</dbReference>
<dbReference type="GO" id="GO:0006950">
    <property type="term" value="P:response to stress"/>
    <property type="evidence" value="ECO:0007669"/>
    <property type="project" value="TreeGrafter"/>
</dbReference>
<protein>
    <recommendedName>
        <fullName evidence="1">HTH marR-type domain-containing protein</fullName>
    </recommendedName>
</protein>
<dbReference type="STRING" id="1123269.NX02_11375"/>
<dbReference type="PANTHER" id="PTHR33164">
    <property type="entry name" value="TRANSCRIPTIONAL REGULATOR, MARR FAMILY"/>
    <property type="match status" value="1"/>
</dbReference>
<dbReference type="RefSeq" id="WP_025292211.1">
    <property type="nucleotide sequence ID" value="NZ_CP006644.1"/>
</dbReference>
<dbReference type="InterPro" id="IPR039422">
    <property type="entry name" value="MarR/SlyA-like"/>
</dbReference>
<gene>
    <name evidence="2" type="ORF">NX02_11375</name>
</gene>
<dbReference type="PATRIC" id="fig|1123269.5.peg.2209"/>
<dbReference type="Gene3D" id="1.10.10.10">
    <property type="entry name" value="Winged helix-like DNA-binding domain superfamily/Winged helix DNA-binding domain"/>
    <property type="match status" value="1"/>
</dbReference>
<reference evidence="2 3" key="1">
    <citation type="submission" date="2013-07" db="EMBL/GenBank/DDBJ databases">
        <title>Completed genome of Sphingomonas sanxanigenens NX02.</title>
        <authorList>
            <person name="Ma T."/>
            <person name="Huang H."/>
            <person name="Wu M."/>
            <person name="Li X."/>
            <person name="Li G."/>
        </authorList>
    </citation>
    <scope>NUCLEOTIDE SEQUENCE [LARGE SCALE GENOMIC DNA]</scope>
    <source>
        <strain evidence="2 3">NX02</strain>
    </source>
</reference>